<comment type="caution">
    <text evidence="2">The sequence shown here is derived from an EMBL/GenBank/DDBJ whole genome shotgun (WGS) entry which is preliminary data.</text>
</comment>
<name>A0ABQ2Y9E9_9ACTN</name>
<feature type="region of interest" description="Disordered" evidence="1">
    <location>
        <begin position="1"/>
        <end position="24"/>
    </location>
</feature>
<dbReference type="PANTHER" id="PTHR31299:SF0">
    <property type="entry name" value="ESTERASE, PUTATIVE (AFU_ORTHOLOGUE AFUA_1G05850)-RELATED"/>
    <property type="match status" value="1"/>
</dbReference>
<evidence type="ECO:0008006" key="4">
    <source>
        <dbReference type="Google" id="ProtNLM"/>
    </source>
</evidence>
<dbReference type="CDD" id="cd14728">
    <property type="entry name" value="Ere-like"/>
    <property type="match status" value="1"/>
</dbReference>
<dbReference type="PANTHER" id="PTHR31299">
    <property type="entry name" value="ESTERASE, PUTATIVE (AFU_ORTHOLOGUE AFUA_1G05850)-RELATED"/>
    <property type="match status" value="1"/>
</dbReference>
<dbReference type="Gene3D" id="3.40.1660.10">
    <property type="entry name" value="EreA-like (biosynthetic domain)"/>
    <property type="match status" value="1"/>
</dbReference>
<evidence type="ECO:0000313" key="3">
    <source>
        <dbReference type="Proteomes" id="UP000659223"/>
    </source>
</evidence>
<evidence type="ECO:0000313" key="2">
    <source>
        <dbReference type="EMBL" id="GGX73789.1"/>
    </source>
</evidence>
<dbReference type="EMBL" id="BMUT01000003">
    <property type="protein sequence ID" value="GGX73789.1"/>
    <property type="molecule type" value="Genomic_DNA"/>
</dbReference>
<dbReference type="Gene3D" id="3.30.1870.10">
    <property type="entry name" value="EreA-like, domain 2"/>
    <property type="match status" value="1"/>
</dbReference>
<proteinExistence type="predicted"/>
<protein>
    <recommendedName>
        <fullName evidence="4">Erythromycin esterase</fullName>
    </recommendedName>
</protein>
<gene>
    <name evidence="2" type="ORF">GCM10010324_18860</name>
</gene>
<keyword evidence="3" id="KW-1185">Reference proteome</keyword>
<dbReference type="InterPro" id="IPR052036">
    <property type="entry name" value="Hydrolase/PRTase-associated"/>
</dbReference>
<reference evidence="3" key="1">
    <citation type="journal article" date="2019" name="Int. J. Syst. Evol. Microbiol.">
        <title>The Global Catalogue of Microorganisms (GCM) 10K type strain sequencing project: providing services to taxonomists for standard genome sequencing and annotation.</title>
        <authorList>
            <consortium name="The Broad Institute Genomics Platform"/>
            <consortium name="The Broad Institute Genome Sequencing Center for Infectious Disease"/>
            <person name="Wu L."/>
            <person name="Ma J."/>
        </authorList>
    </citation>
    <scope>NUCLEOTIDE SEQUENCE [LARGE SCALE GENOMIC DNA]</scope>
    <source>
        <strain evidence="3">JCM 4586</strain>
    </source>
</reference>
<dbReference type="Proteomes" id="UP000659223">
    <property type="component" value="Unassembled WGS sequence"/>
</dbReference>
<dbReference type="Pfam" id="PF05139">
    <property type="entry name" value="Erythro_esteras"/>
    <property type="match status" value="1"/>
</dbReference>
<sequence length="416" mass="45059">MNNTTSPARDRIPTPVSPSDPRHADVRPLSDTALDALAAEISVGATVVGIGESTRFSRETFGVRDRIFRRLVQNHGFRALVIQDSAVVAAQLDRYVHAGDGSAESALEGAWRPWRTGDMAAALEWIREFNRDHPDAPVRIFGAKPVQAQLGDYDAVLDHVRESAPERWAEVASHLEVIRSAHHIDEHVQHARGTHPGRPFADHARDALAVIRSLSGPGGGPGSGGGSGSGHDEGILARMRLIVEFHERSVAGRGSYAGDAVVWADVISDHQRRTGLRMVYWDGIGHTSATEATLGLASDRGPQPSVGSLLRKRYGNGYVSVAIGFHHGDLGVAVVPEPAEDLIDATLGTMHLPAHWLDLRDDAVRRRWDGPAKARVISGVYDPSRDSSEYMAVASLADAFDVLIHIREVSAVRWLP</sequence>
<dbReference type="SUPFAM" id="SSF159501">
    <property type="entry name" value="EreA/ChaN-like"/>
    <property type="match status" value="1"/>
</dbReference>
<evidence type="ECO:0000256" key="1">
    <source>
        <dbReference type="SAM" id="MobiDB-lite"/>
    </source>
</evidence>
<accession>A0ABQ2Y9E9</accession>
<organism evidence="2 3">
    <name type="scientific">Streptomyces hiroshimensis</name>
    <dbReference type="NCBI Taxonomy" id="66424"/>
    <lineage>
        <taxon>Bacteria</taxon>
        <taxon>Bacillati</taxon>
        <taxon>Actinomycetota</taxon>
        <taxon>Actinomycetes</taxon>
        <taxon>Kitasatosporales</taxon>
        <taxon>Streptomycetaceae</taxon>
        <taxon>Streptomyces</taxon>
    </lineage>
</organism>
<dbReference type="InterPro" id="IPR007815">
    <property type="entry name" value="Emycin_Estase"/>
</dbReference>
<dbReference type="Gene3D" id="1.20.1440.30">
    <property type="entry name" value="Biosynthetic Protein domain"/>
    <property type="match status" value="1"/>
</dbReference>